<dbReference type="InterPro" id="IPR029063">
    <property type="entry name" value="SAM-dependent_MTases_sf"/>
</dbReference>
<reference evidence="6 8" key="1">
    <citation type="submission" date="2023-07" db="EMBL/GenBank/DDBJ databases">
        <title>Unpublished Manusciprt.</title>
        <authorList>
            <person name="Aydin F."/>
            <person name="Tarhane S."/>
            <person name="Saticioglu I.B."/>
            <person name="Karakaya E."/>
            <person name="Abay S."/>
            <person name="Guran O."/>
            <person name="Bozkurt E."/>
            <person name="Uzum N."/>
            <person name="Olgun K."/>
            <person name="Jablonski D."/>
        </authorList>
    </citation>
    <scope>NUCLEOTIDE SEQUENCE</scope>
    <source>
        <strain evidence="8">faydin-H75</strain>
        <strain evidence="6">Faydin-H76</strain>
    </source>
</reference>
<reference evidence="5" key="2">
    <citation type="submission" date="2023-07" db="EMBL/GenBank/DDBJ databases">
        <authorList>
            <person name="Aydin F."/>
            <person name="Tarhane S."/>
            <person name="Saticioglu I.B."/>
            <person name="Karakaya E."/>
            <person name="Abay S."/>
            <person name="Guran O."/>
            <person name="Bozkurt E."/>
            <person name="Uzum N."/>
            <person name="Olgun K."/>
            <person name="Jablonski D."/>
        </authorList>
    </citation>
    <scope>NUCLEOTIDE SEQUENCE</scope>
    <source>
        <strain evidence="5">Faydin-H75</strain>
    </source>
</reference>
<dbReference type="EC" id="2.1.1.-" evidence="3"/>
<dbReference type="Pfam" id="PF01555">
    <property type="entry name" value="N6_N4_Mtase"/>
    <property type="match status" value="1"/>
</dbReference>
<dbReference type="SUPFAM" id="SSF53335">
    <property type="entry name" value="S-adenosyl-L-methionine-dependent methyltransferases"/>
    <property type="match status" value="1"/>
</dbReference>
<protein>
    <recommendedName>
        <fullName evidence="3">Methyltransferase</fullName>
        <ecNumber evidence="3">2.1.1.-</ecNumber>
    </recommendedName>
</protein>
<organism evidence="6 7">
    <name type="scientific">Helicobacter cappadocius</name>
    <dbReference type="NCBI Taxonomy" id="3063998"/>
    <lineage>
        <taxon>Bacteria</taxon>
        <taxon>Pseudomonadati</taxon>
        <taxon>Campylobacterota</taxon>
        <taxon>Epsilonproteobacteria</taxon>
        <taxon>Campylobacterales</taxon>
        <taxon>Helicobacteraceae</taxon>
        <taxon>Helicobacter</taxon>
    </lineage>
</organism>
<dbReference type="GO" id="GO:0008170">
    <property type="term" value="F:N-methyltransferase activity"/>
    <property type="evidence" value="ECO:0007669"/>
    <property type="project" value="InterPro"/>
</dbReference>
<evidence type="ECO:0000313" key="5">
    <source>
        <dbReference type="EMBL" id="MDO7252787.1"/>
    </source>
</evidence>
<keyword evidence="1 6" id="KW-0489">Methyltransferase</keyword>
<evidence type="ECO:0000259" key="4">
    <source>
        <dbReference type="Pfam" id="PF01555"/>
    </source>
</evidence>
<keyword evidence="8" id="KW-1185">Reference proteome</keyword>
<accession>A0AA90PJW2</accession>
<dbReference type="EMBL" id="JAUYZK010000004">
    <property type="protein sequence ID" value="MDP2538830.1"/>
    <property type="molecule type" value="Genomic_DNA"/>
</dbReference>
<evidence type="ECO:0000256" key="3">
    <source>
        <dbReference type="RuleBase" id="RU362026"/>
    </source>
</evidence>
<proteinExistence type="inferred from homology"/>
<name>A0AA90PJW2_9HELI</name>
<comment type="similarity">
    <text evidence="3">Belongs to the N(4)/N(6)-methyltransferase family.</text>
</comment>
<dbReference type="Gene3D" id="3.40.50.150">
    <property type="entry name" value="Vaccinia Virus protein VP39"/>
    <property type="match status" value="1"/>
</dbReference>
<dbReference type="GO" id="GO:0032259">
    <property type="term" value="P:methylation"/>
    <property type="evidence" value="ECO:0007669"/>
    <property type="project" value="UniProtKB-KW"/>
</dbReference>
<dbReference type="InterPro" id="IPR002941">
    <property type="entry name" value="DNA_methylase_N4/N6"/>
</dbReference>
<evidence type="ECO:0000313" key="6">
    <source>
        <dbReference type="EMBL" id="MDP2538830.1"/>
    </source>
</evidence>
<dbReference type="AlphaFoldDB" id="A0AA90PJW2"/>
<dbReference type="EMBL" id="JAUPEV010000003">
    <property type="protein sequence ID" value="MDO7252787.1"/>
    <property type="molecule type" value="Genomic_DNA"/>
</dbReference>
<evidence type="ECO:0000313" key="8">
    <source>
        <dbReference type="Proteomes" id="UP001240777"/>
    </source>
</evidence>
<evidence type="ECO:0000256" key="1">
    <source>
        <dbReference type="ARBA" id="ARBA00022603"/>
    </source>
</evidence>
<sequence length="328" mass="38253">MSIKNDDSMYYYDDKKQIAIYNSDCVELAKTLPDNSIDFSIYSPPFSDLFVYSDSHWDMGNCSSDEEFFSQYRYLIKEMYRVMKPHRLIAVHCCDLQLIKSKDGIIGFKDFPGRIIAEHIKAGFIYHSRVTIYKDPVIEMQRTKANGLLYKQVCKDSTKSRQGRCDYLVILKKYSNETNLEPVSREAFYDYIGSSVIAPYNTRNKEEYEKFYSINVWQRYASPVWFDIDQGKVLNSAIAKDDKDERHMCPLQLDVIQRAIELWSNPNEIVYSPFMGIGSEGVGAINMDRGFIGSELKKSYFQIAKKNIKDTIDLQNHLFHDEDYPEPK</sequence>
<comment type="caution">
    <text evidence="6">The sequence shown here is derived from an EMBL/GenBank/DDBJ whole genome shotgun (WGS) entry which is preliminary data.</text>
</comment>
<dbReference type="Proteomes" id="UP001240777">
    <property type="component" value="Unassembled WGS sequence"/>
</dbReference>
<dbReference type="InterPro" id="IPR001091">
    <property type="entry name" value="RM_Methyltransferase"/>
</dbReference>
<feature type="domain" description="DNA methylase N-4/N-6" evidence="4">
    <location>
        <begin position="37"/>
        <end position="306"/>
    </location>
</feature>
<evidence type="ECO:0000256" key="2">
    <source>
        <dbReference type="ARBA" id="ARBA00022679"/>
    </source>
</evidence>
<dbReference type="GO" id="GO:0003677">
    <property type="term" value="F:DNA binding"/>
    <property type="evidence" value="ECO:0007669"/>
    <property type="project" value="InterPro"/>
</dbReference>
<keyword evidence="2" id="KW-0808">Transferase</keyword>
<gene>
    <name evidence="5" type="ORF">Q5I04_02480</name>
    <name evidence="6" type="ORF">Q5I06_03410</name>
</gene>
<evidence type="ECO:0000313" key="7">
    <source>
        <dbReference type="Proteomes" id="UP001177258"/>
    </source>
</evidence>
<dbReference type="RefSeq" id="WP_305516633.1">
    <property type="nucleotide sequence ID" value="NZ_JAUPEV010000003.1"/>
</dbReference>
<reference evidence="5 7" key="3">
    <citation type="journal article" date="2024" name="Syst. Appl. Microbiol.">
        <title>Helicobacter cappadocius sp. nov., from lizards: The first psychrotrophic Helicobacter species.</title>
        <authorList>
            <person name="Aydin F."/>
            <person name="Tarhane S."/>
            <person name="Karakaya E."/>
            <person name="Abay S."/>
            <person name="Kayman T."/>
            <person name="Guran O."/>
            <person name="Bozkurt E."/>
            <person name="Uzum N."/>
            <person name="Avci A."/>
            <person name="Olgun K."/>
            <person name="Jablonski D."/>
            <person name="Guran C."/>
            <person name="Burcin Saticioglu I."/>
        </authorList>
    </citation>
    <scope>NUCLEOTIDE SEQUENCE [LARGE SCALE GENOMIC DNA]</scope>
    <source>
        <strain evidence="5">Faydin-H75</strain>
        <strain evidence="7">faydin-H76</strain>
    </source>
</reference>
<dbReference type="PRINTS" id="PR00508">
    <property type="entry name" value="S21N4MTFRASE"/>
</dbReference>
<dbReference type="Proteomes" id="UP001177258">
    <property type="component" value="Unassembled WGS sequence"/>
</dbReference>